<dbReference type="AlphaFoldDB" id="A0AAW1B4S4"/>
<dbReference type="Proteomes" id="UP001474421">
    <property type="component" value="Unassembled WGS sequence"/>
</dbReference>
<keyword evidence="4" id="KW-0677">Repeat</keyword>
<feature type="disulfide bond" evidence="6">
    <location>
        <begin position="65"/>
        <end position="91"/>
    </location>
</feature>
<evidence type="ECO:0000256" key="4">
    <source>
        <dbReference type="ARBA" id="ARBA00022737"/>
    </source>
</evidence>
<feature type="disulfide bond" evidence="6">
    <location>
        <begin position="114"/>
        <end position="140"/>
    </location>
</feature>
<feature type="domain" description="Fibronectin type-II" evidence="7">
    <location>
        <begin position="5"/>
        <end position="53"/>
    </location>
</feature>
<protein>
    <submittedName>
        <fullName evidence="8">Epididymal sperm-binding protein 1-like</fullName>
    </submittedName>
</protein>
<accession>A0AAW1B4S4</accession>
<evidence type="ECO:0000256" key="1">
    <source>
        <dbReference type="ARBA" id="ARBA00004613"/>
    </source>
</evidence>
<keyword evidence="5 6" id="KW-1015">Disulfide bond</keyword>
<evidence type="ECO:0000313" key="8">
    <source>
        <dbReference type="EMBL" id="KAK9397124.1"/>
    </source>
</evidence>
<feature type="domain" description="Fibronectin type-II" evidence="7">
    <location>
        <begin position="60"/>
        <end position="108"/>
    </location>
</feature>
<evidence type="ECO:0000259" key="7">
    <source>
        <dbReference type="PROSITE" id="PS51092"/>
    </source>
</evidence>
<evidence type="ECO:0000256" key="3">
    <source>
        <dbReference type="ARBA" id="ARBA00022525"/>
    </source>
</evidence>
<evidence type="ECO:0000256" key="2">
    <source>
        <dbReference type="ARBA" id="ARBA00010011"/>
    </source>
</evidence>
<keyword evidence="9" id="KW-1185">Reference proteome</keyword>
<dbReference type="InterPro" id="IPR013806">
    <property type="entry name" value="Kringle-like"/>
</dbReference>
<evidence type="ECO:0000256" key="6">
    <source>
        <dbReference type="PROSITE-ProRule" id="PRU00479"/>
    </source>
</evidence>
<comment type="subcellular location">
    <subcellularLocation>
        <location evidence="1">Secreted</location>
    </subcellularLocation>
</comment>
<feature type="domain" description="Fibronectin type-II" evidence="7">
    <location>
        <begin position="164"/>
        <end position="215"/>
    </location>
</feature>
<reference evidence="8 9" key="1">
    <citation type="journal article" date="2024" name="Proc. Natl. Acad. Sci. U.S.A.">
        <title>The genetic regulatory architecture and epigenomic basis for age-related changes in rattlesnake venom.</title>
        <authorList>
            <person name="Hogan M.P."/>
            <person name="Holding M.L."/>
            <person name="Nystrom G.S."/>
            <person name="Colston T.J."/>
            <person name="Bartlett D.A."/>
            <person name="Mason A.J."/>
            <person name="Ellsworth S.A."/>
            <person name="Rautsaw R.M."/>
            <person name="Lawrence K.C."/>
            <person name="Strickland J.L."/>
            <person name="He B."/>
            <person name="Fraser P."/>
            <person name="Margres M.J."/>
            <person name="Gilbert D.M."/>
            <person name="Gibbs H.L."/>
            <person name="Parkinson C.L."/>
            <person name="Rokyta D.R."/>
        </authorList>
    </citation>
    <scope>NUCLEOTIDE SEQUENCE [LARGE SCALE GENOMIC DNA]</scope>
    <source>
        <strain evidence="8">DRR0105</strain>
    </source>
</reference>
<dbReference type="PANTHER" id="PTHR22918">
    <property type="entry name" value="SEMINAL PLASMA PROTEIN"/>
    <property type="match status" value="1"/>
</dbReference>
<keyword evidence="3" id="KW-0964">Secreted</keyword>
<feature type="domain" description="Fibronectin type-II" evidence="7">
    <location>
        <begin position="109"/>
        <end position="157"/>
    </location>
</feature>
<evidence type="ECO:0000313" key="9">
    <source>
        <dbReference type="Proteomes" id="UP001474421"/>
    </source>
</evidence>
<dbReference type="EMBL" id="JAOTOJ010000008">
    <property type="protein sequence ID" value="KAK9397124.1"/>
    <property type="molecule type" value="Genomic_DNA"/>
</dbReference>
<dbReference type="Gene3D" id="2.10.10.10">
    <property type="entry name" value="Fibronectin, type II, collagen-binding"/>
    <property type="match status" value="4"/>
</dbReference>
<sequence length="254" mass="29439">MKLETQSPPCVFPFLYEGKYYPSCTTDGSSKDMSWCALTDNYDEKRLWKQCAVTEYGGNSGGKPCVFPFVYMSHVYYTCASKSDRKGPFWCSTTGNYDKDKKWSYCADTNPAPCSFPFIYRNKSYYSCITDGILFNQLWCATTTNYDNDRKWKSCSLQEYGGNANGQPCVFPFNYKGEMVTTCIDEDEKNEKNGRFWCATTENFDVDMKWSFCADTRLNKKKGSWKLWCSLTGNYDTDYKWRYCEPSDLPSEDP</sequence>
<dbReference type="FunFam" id="2.10.10.10:FF:000003">
    <property type="entry name" value="binder of sperm protein homolog 1"/>
    <property type="match status" value="2"/>
</dbReference>
<gene>
    <name evidence="8" type="ORF">NXF25_020485</name>
</gene>
<dbReference type="CDD" id="cd00062">
    <property type="entry name" value="FN2"/>
    <property type="match status" value="4"/>
</dbReference>
<dbReference type="GO" id="GO:0009986">
    <property type="term" value="C:cell surface"/>
    <property type="evidence" value="ECO:0007669"/>
    <property type="project" value="TreeGrafter"/>
</dbReference>
<comment type="caution">
    <text evidence="8">The sequence shown here is derived from an EMBL/GenBank/DDBJ whole genome shotgun (WGS) entry which is preliminary data.</text>
</comment>
<dbReference type="InterPro" id="IPR036943">
    <property type="entry name" value="FN_type2_sf"/>
</dbReference>
<dbReference type="InterPro" id="IPR000562">
    <property type="entry name" value="FN_type2_dom"/>
</dbReference>
<dbReference type="GO" id="GO:0005576">
    <property type="term" value="C:extracellular region"/>
    <property type="evidence" value="ECO:0007669"/>
    <property type="project" value="UniProtKB-SubCell"/>
</dbReference>
<feature type="disulfide bond" evidence="6">
    <location>
        <begin position="10"/>
        <end position="36"/>
    </location>
</feature>
<dbReference type="Pfam" id="PF00040">
    <property type="entry name" value="fn2"/>
    <property type="match status" value="5"/>
</dbReference>
<feature type="disulfide bond" evidence="6">
    <location>
        <begin position="24"/>
        <end position="51"/>
    </location>
</feature>
<dbReference type="FunFam" id="2.10.10.10:FF:000011">
    <property type="entry name" value="Uncharacterized protein"/>
    <property type="match status" value="2"/>
</dbReference>
<dbReference type="PROSITE" id="PS51092">
    <property type="entry name" value="FN2_2"/>
    <property type="match status" value="4"/>
</dbReference>
<comment type="similarity">
    <text evidence="2">Belongs to the seminal plasma protein family.</text>
</comment>
<dbReference type="InterPro" id="IPR051666">
    <property type="entry name" value="SP_Capacitation_Regulator"/>
</dbReference>
<dbReference type="GO" id="GO:0048240">
    <property type="term" value="P:sperm capacitation"/>
    <property type="evidence" value="ECO:0007669"/>
    <property type="project" value="TreeGrafter"/>
</dbReference>
<feature type="disulfide bond" evidence="6">
    <location>
        <begin position="79"/>
        <end position="106"/>
    </location>
</feature>
<evidence type="ECO:0000256" key="5">
    <source>
        <dbReference type="ARBA" id="ARBA00023157"/>
    </source>
</evidence>
<dbReference type="SUPFAM" id="SSF57440">
    <property type="entry name" value="Kringle-like"/>
    <property type="match status" value="5"/>
</dbReference>
<dbReference type="SMART" id="SM00059">
    <property type="entry name" value="FN2"/>
    <property type="match status" value="4"/>
</dbReference>
<comment type="caution">
    <text evidence="6">Lacks conserved residue(s) required for the propagation of feature annotation.</text>
</comment>
<dbReference type="PRINTS" id="PR00013">
    <property type="entry name" value="FNTYPEII"/>
</dbReference>
<proteinExistence type="inferred from homology"/>
<name>A0AAW1B4S4_CROAD</name>
<feature type="disulfide bond" evidence="6">
    <location>
        <begin position="128"/>
        <end position="155"/>
    </location>
</feature>
<dbReference type="GO" id="GO:0008201">
    <property type="term" value="F:heparin binding"/>
    <property type="evidence" value="ECO:0007669"/>
    <property type="project" value="TreeGrafter"/>
</dbReference>
<dbReference type="PANTHER" id="PTHR22918:SF1">
    <property type="entry name" value="FIBRONECTIN TYPE-II DOMAIN-CONTAINING PROTEIN"/>
    <property type="match status" value="1"/>
</dbReference>
<organism evidence="8 9">
    <name type="scientific">Crotalus adamanteus</name>
    <name type="common">Eastern diamondback rattlesnake</name>
    <dbReference type="NCBI Taxonomy" id="8729"/>
    <lineage>
        <taxon>Eukaryota</taxon>
        <taxon>Metazoa</taxon>
        <taxon>Chordata</taxon>
        <taxon>Craniata</taxon>
        <taxon>Vertebrata</taxon>
        <taxon>Euteleostomi</taxon>
        <taxon>Lepidosauria</taxon>
        <taxon>Squamata</taxon>
        <taxon>Bifurcata</taxon>
        <taxon>Unidentata</taxon>
        <taxon>Episquamata</taxon>
        <taxon>Toxicofera</taxon>
        <taxon>Serpentes</taxon>
        <taxon>Colubroidea</taxon>
        <taxon>Viperidae</taxon>
        <taxon>Crotalinae</taxon>
        <taxon>Crotalus</taxon>
    </lineage>
</organism>